<dbReference type="InterPro" id="IPR050364">
    <property type="entry name" value="Cytochrome_P450_fung"/>
</dbReference>
<dbReference type="PRINTS" id="PR00385">
    <property type="entry name" value="P450"/>
</dbReference>
<keyword evidence="8" id="KW-0812">Transmembrane</keyword>
<dbReference type="InterPro" id="IPR017972">
    <property type="entry name" value="Cyt_P450_CS"/>
</dbReference>
<feature type="domain" description="Xylanolytic transcriptional activator regulatory" evidence="9">
    <location>
        <begin position="791"/>
        <end position="999"/>
    </location>
</feature>
<dbReference type="Pfam" id="PF00067">
    <property type="entry name" value="p450"/>
    <property type="match status" value="1"/>
</dbReference>
<feature type="binding site" description="axial binding residue" evidence="6">
    <location>
        <position position="452"/>
    </location>
    <ligand>
        <name>heme</name>
        <dbReference type="ChEBI" id="CHEBI:30413"/>
    </ligand>
    <ligandPart>
        <name>Fe</name>
        <dbReference type="ChEBI" id="CHEBI:18248"/>
    </ligandPart>
</feature>
<protein>
    <recommendedName>
        <fullName evidence="9">Xylanolytic transcriptional activator regulatory domain-containing protein</fullName>
    </recommendedName>
</protein>
<feature type="region of interest" description="Disordered" evidence="7">
    <location>
        <begin position="548"/>
        <end position="568"/>
    </location>
</feature>
<reference evidence="10" key="1">
    <citation type="submission" date="2022-10" db="EMBL/GenBank/DDBJ databases">
        <title>Culturing micro-colonial fungi from biological soil crusts in the Mojave desert and describing Neophaeococcomyces mojavensis, and introducing the new genera and species Taxawa tesnikishii.</title>
        <authorList>
            <person name="Kurbessoian T."/>
            <person name="Stajich J.E."/>
        </authorList>
    </citation>
    <scope>NUCLEOTIDE SEQUENCE</scope>
    <source>
        <strain evidence="10">TK_35</strain>
    </source>
</reference>
<evidence type="ECO:0000256" key="2">
    <source>
        <dbReference type="ARBA" id="ARBA00022723"/>
    </source>
</evidence>
<keyword evidence="6" id="KW-0349">Heme</keyword>
<evidence type="ECO:0000313" key="11">
    <source>
        <dbReference type="Proteomes" id="UP001172681"/>
    </source>
</evidence>
<dbReference type="GO" id="GO:0006351">
    <property type="term" value="P:DNA-templated transcription"/>
    <property type="evidence" value="ECO:0007669"/>
    <property type="project" value="InterPro"/>
</dbReference>
<dbReference type="EMBL" id="JAPDRN010000034">
    <property type="protein sequence ID" value="KAJ9635316.1"/>
    <property type="molecule type" value="Genomic_DNA"/>
</dbReference>
<evidence type="ECO:0000256" key="1">
    <source>
        <dbReference type="ARBA" id="ARBA00010617"/>
    </source>
</evidence>
<feature type="region of interest" description="Disordered" evidence="7">
    <location>
        <begin position="610"/>
        <end position="632"/>
    </location>
</feature>
<dbReference type="PROSITE" id="PS00086">
    <property type="entry name" value="CYTOCHROME_P450"/>
    <property type="match status" value="1"/>
</dbReference>
<feature type="region of interest" description="Disordered" evidence="7">
    <location>
        <begin position="714"/>
        <end position="734"/>
    </location>
</feature>
<comment type="cofactor">
    <cofactor evidence="6">
        <name>heme</name>
        <dbReference type="ChEBI" id="CHEBI:30413"/>
    </cofactor>
</comment>
<evidence type="ECO:0000256" key="7">
    <source>
        <dbReference type="SAM" id="MobiDB-lite"/>
    </source>
</evidence>
<comment type="similarity">
    <text evidence="1">Belongs to the cytochrome P450 family.</text>
</comment>
<dbReference type="Pfam" id="PF04082">
    <property type="entry name" value="Fungal_trans"/>
    <property type="match status" value="1"/>
</dbReference>
<proteinExistence type="inferred from homology"/>
<evidence type="ECO:0000313" key="10">
    <source>
        <dbReference type="EMBL" id="KAJ9635316.1"/>
    </source>
</evidence>
<gene>
    <name evidence="10" type="ORF">H2204_005877</name>
</gene>
<dbReference type="GO" id="GO:0004497">
    <property type="term" value="F:monooxygenase activity"/>
    <property type="evidence" value="ECO:0007669"/>
    <property type="project" value="InterPro"/>
</dbReference>
<evidence type="ECO:0000256" key="6">
    <source>
        <dbReference type="PIRSR" id="PIRSR602401-1"/>
    </source>
</evidence>
<dbReference type="InterPro" id="IPR007219">
    <property type="entry name" value="XnlR_reg_dom"/>
</dbReference>
<evidence type="ECO:0000259" key="9">
    <source>
        <dbReference type="Pfam" id="PF04082"/>
    </source>
</evidence>
<dbReference type="InterPro" id="IPR002401">
    <property type="entry name" value="Cyt_P450_E_grp-I"/>
</dbReference>
<dbReference type="InterPro" id="IPR036396">
    <property type="entry name" value="Cyt_P450_sf"/>
</dbReference>
<keyword evidence="8" id="KW-0472">Membrane</keyword>
<dbReference type="GO" id="GO:0003677">
    <property type="term" value="F:DNA binding"/>
    <property type="evidence" value="ECO:0007669"/>
    <property type="project" value="InterPro"/>
</dbReference>
<keyword evidence="5" id="KW-0539">Nucleus</keyword>
<dbReference type="Gene3D" id="1.10.630.10">
    <property type="entry name" value="Cytochrome P450"/>
    <property type="match status" value="1"/>
</dbReference>
<keyword evidence="4 6" id="KW-0408">Iron</keyword>
<evidence type="ECO:0000256" key="8">
    <source>
        <dbReference type="SAM" id="Phobius"/>
    </source>
</evidence>
<dbReference type="GO" id="GO:0008270">
    <property type="term" value="F:zinc ion binding"/>
    <property type="evidence" value="ECO:0007669"/>
    <property type="project" value="InterPro"/>
</dbReference>
<keyword evidence="2 6" id="KW-0479">Metal-binding</keyword>
<sequence length="1319" mass="147853">MDSELHSLNLPLNLRAAPWDLVQSLAVTLVVLFGTYLLVSEVNRVRARLPIKGPTGLPIVGNLHQVYPDPAEQLRKWGEKYGGVYQIMFGNMPIVVFTSMQAAKDVFVGQGGALIDRPRFYTFHSQLSRLASTIGTTPWSDSTKRRRKAAASAMNRSAVTAYTPLIDETSRDWISELLKHGASGQSAIDPKLLVLHTILDLTMTVNYGRRLPRKEGLFEELLDVEEQVSGFRSVVGALQDYVPLLRWNPVNAKSAHAKNTNIRRLAYLNRFSDEHKQQMKLGTDKPCIQGNVLRDPDHKFTEVELMSINMSMVSGGIDTLANTLIWTIGTLARRGDIQDTAYAKIQEVYDAGDWGDGREEKVPYLSAMVKESLRFFSVLRLSLPRSALRDIQYGDIFIPQGTTVFLNSWGCNRDESFFGPDVNQYRPERWMEGAETDLRLDHAAFGMGTRMCAGNQLASRQLYIMLLRLIWSFKIELSKDVADNKWRVDPLQDSIEPDQFAARPPAYKKHSPLRSSSIVRGLDARATNITTAATRETRDLLVRHSRLIHPSNQRNEASDDQGGLHRRQSTPTTAIFNAISSSQTVDRTWSTFDADPLNEPEDTARIEHPSIESQQEQDSATVPLNGPSEVTTTVDLDNDDMLRFALTDPMQDFNLFLDSIGLSPSWEPELFSQAPSFSVTLESSTSVLNSNLQPGSSQVLSCQSPRVHNDDVPYSTFGSRLPSLQPQSRDSDDRDYMGPIQAPVVPTPSIASIGKQEYQTFVKKLEGLKDELPCKFLPPSRWALARSLDGFIDGLNEHHPFIHVPTTSIDRCHPALILALAACGAQYRFEEERGFDFFYAVRALLTRDLDRCGCFPLSFSTKQGRSMGLEDRGGDELMERIQTLLLLTIFATWGKNQDILQELLSLQGVLAYMIRDHGLAEDDQTTFAMTSDSNEVNWRRWVRQERDRRTKLAAFTILNLHSIMYNRASLIKNAELKLNLPCNTALWKASSADEWRFEYERAFSSGEASGMPFQTSFALLFTRPPSLPGDLYASTPMGNHVLLHGIFQHIYFARQLCLYPPLRDGQHQNQSECLSVSLRAEDLCVLEDALHAWKLRWKQTPESSTNPRNPAGPIAFTSAALLGQAYIHMYLNIGPRRALISQDPAVISQSLASSPPLERGPGLVKPLLHAAHALSIPVRLGIDFVARSHSFYWSIQHSLVSLEYAFLLSRWLLALGRASATSGSLKMSKHEQLIFLWIEKMVEETNVGPLPVSQPESVPVRDRDHGCGSTLESGDYATRMEQLGSRIARIWARTFKGNTGWGVVDLIGQSLEAYAELLK</sequence>
<evidence type="ECO:0000256" key="5">
    <source>
        <dbReference type="ARBA" id="ARBA00023242"/>
    </source>
</evidence>
<dbReference type="GO" id="GO:0016705">
    <property type="term" value="F:oxidoreductase activity, acting on paired donors, with incorporation or reduction of molecular oxygen"/>
    <property type="evidence" value="ECO:0007669"/>
    <property type="project" value="InterPro"/>
</dbReference>
<dbReference type="PANTHER" id="PTHR46300">
    <property type="entry name" value="P450, PUTATIVE (EUROFUNG)-RELATED-RELATED"/>
    <property type="match status" value="1"/>
</dbReference>
<feature type="transmembrane region" description="Helical" evidence="8">
    <location>
        <begin position="21"/>
        <end position="39"/>
    </location>
</feature>
<dbReference type="SUPFAM" id="SSF48264">
    <property type="entry name" value="Cytochrome P450"/>
    <property type="match status" value="1"/>
</dbReference>
<feature type="compositionally biased region" description="Polar residues" evidence="7">
    <location>
        <begin position="611"/>
        <end position="632"/>
    </location>
</feature>
<dbReference type="PANTHER" id="PTHR46300:SF9">
    <property type="entry name" value="P450, PUTATIVE-RELATED"/>
    <property type="match status" value="1"/>
</dbReference>
<keyword evidence="3" id="KW-0560">Oxidoreductase</keyword>
<dbReference type="GO" id="GO:0005506">
    <property type="term" value="F:iron ion binding"/>
    <property type="evidence" value="ECO:0007669"/>
    <property type="project" value="InterPro"/>
</dbReference>
<keyword evidence="8" id="KW-1133">Transmembrane helix</keyword>
<comment type="caution">
    <text evidence="10">The sequence shown here is derived from an EMBL/GenBank/DDBJ whole genome shotgun (WGS) entry which is preliminary data.</text>
</comment>
<accession>A0AA39CX72</accession>
<dbReference type="CDD" id="cd12148">
    <property type="entry name" value="fungal_TF_MHR"/>
    <property type="match status" value="1"/>
</dbReference>
<evidence type="ECO:0000256" key="3">
    <source>
        <dbReference type="ARBA" id="ARBA00023002"/>
    </source>
</evidence>
<organism evidence="10 11">
    <name type="scientific">Knufia peltigerae</name>
    <dbReference type="NCBI Taxonomy" id="1002370"/>
    <lineage>
        <taxon>Eukaryota</taxon>
        <taxon>Fungi</taxon>
        <taxon>Dikarya</taxon>
        <taxon>Ascomycota</taxon>
        <taxon>Pezizomycotina</taxon>
        <taxon>Eurotiomycetes</taxon>
        <taxon>Chaetothyriomycetidae</taxon>
        <taxon>Chaetothyriales</taxon>
        <taxon>Trichomeriaceae</taxon>
        <taxon>Knufia</taxon>
    </lineage>
</organism>
<dbReference type="Proteomes" id="UP001172681">
    <property type="component" value="Unassembled WGS sequence"/>
</dbReference>
<feature type="compositionally biased region" description="Polar residues" evidence="7">
    <location>
        <begin position="716"/>
        <end position="728"/>
    </location>
</feature>
<evidence type="ECO:0000256" key="4">
    <source>
        <dbReference type="ARBA" id="ARBA00023004"/>
    </source>
</evidence>
<dbReference type="PRINTS" id="PR00463">
    <property type="entry name" value="EP450I"/>
</dbReference>
<keyword evidence="11" id="KW-1185">Reference proteome</keyword>
<name>A0AA39CX72_9EURO</name>
<dbReference type="InterPro" id="IPR001128">
    <property type="entry name" value="Cyt_P450"/>
</dbReference>
<dbReference type="GO" id="GO:0020037">
    <property type="term" value="F:heme binding"/>
    <property type="evidence" value="ECO:0007669"/>
    <property type="project" value="InterPro"/>
</dbReference>